<comment type="caution">
    <text evidence="3">The sequence shown here is derived from an EMBL/GenBank/DDBJ whole genome shotgun (WGS) entry which is preliminary data.</text>
</comment>
<dbReference type="EMBL" id="BAABME010001191">
    <property type="protein sequence ID" value="GAA0148154.1"/>
    <property type="molecule type" value="Genomic_DNA"/>
</dbReference>
<proteinExistence type="predicted"/>
<evidence type="ECO:0000256" key="2">
    <source>
        <dbReference type="SAM" id="MobiDB-lite"/>
    </source>
</evidence>
<name>A0AAV3P926_LITER</name>
<evidence type="ECO:0000313" key="3">
    <source>
        <dbReference type="EMBL" id="GAA0148154.1"/>
    </source>
</evidence>
<organism evidence="3 4">
    <name type="scientific">Lithospermum erythrorhizon</name>
    <name type="common">Purple gromwell</name>
    <name type="synonym">Lithospermum officinale var. erythrorhizon</name>
    <dbReference type="NCBI Taxonomy" id="34254"/>
    <lineage>
        <taxon>Eukaryota</taxon>
        <taxon>Viridiplantae</taxon>
        <taxon>Streptophyta</taxon>
        <taxon>Embryophyta</taxon>
        <taxon>Tracheophyta</taxon>
        <taxon>Spermatophyta</taxon>
        <taxon>Magnoliopsida</taxon>
        <taxon>eudicotyledons</taxon>
        <taxon>Gunneridae</taxon>
        <taxon>Pentapetalae</taxon>
        <taxon>asterids</taxon>
        <taxon>lamiids</taxon>
        <taxon>Boraginales</taxon>
        <taxon>Boraginaceae</taxon>
        <taxon>Boraginoideae</taxon>
        <taxon>Lithospermeae</taxon>
        <taxon>Lithospermum</taxon>
    </lineage>
</organism>
<gene>
    <name evidence="3" type="ORF">LIER_07675</name>
</gene>
<protein>
    <submittedName>
        <fullName evidence="3">Uncharacterized protein</fullName>
    </submittedName>
</protein>
<dbReference type="AlphaFoldDB" id="A0AAV3P926"/>
<evidence type="ECO:0000313" key="4">
    <source>
        <dbReference type="Proteomes" id="UP001454036"/>
    </source>
</evidence>
<evidence type="ECO:0000256" key="1">
    <source>
        <dbReference type="SAM" id="Coils"/>
    </source>
</evidence>
<keyword evidence="4" id="KW-1185">Reference proteome</keyword>
<accession>A0AAV3P926</accession>
<dbReference type="Proteomes" id="UP001454036">
    <property type="component" value="Unassembled WGS sequence"/>
</dbReference>
<reference evidence="3 4" key="1">
    <citation type="submission" date="2024-01" db="EMBL/GenBank/DDBJ databases">
        <title>The complete chloroplast genome sequence of Lithospermum erythrorhizon: insights into the phylogenetic relationship among Boraginaceae species and the maternal lineages of purple gromwells.</title>
        <authorList>
            <person name="Okada T."/>
            <person name="Watanabe K."/>
        </authorList>
    </citation>
    <scope>NUCLEOTIDE SEQUENCE [LARGE SCALE GENOMIC DNA]</scope>
</reference>
<feature type="compositionally biased region" description="Polar residues" evidence="2">
    <location>
        <begin position="22"/>
        <end position="31"/>
    </location>
</feature>
<feature type="region of interest" description="Disordered" evidence="2">
    <location>
        <begin position="1"/>
        <end position="47"/>
    </location>
</feature>
<feature type="coiled-coil region" evidence="1">
    <location>
        <begin position="85"/>
        <end position="112"/>
    </location>
</feature>
<keyword evidence="1" id="KW-0175">Coiled coil</keyword>
<sequence>MSQDMPPLGTSLPPRKRMGSHLASSRPSQSLRRSERTPPASSSAVSNHAELISSLSTLGDKGVALQSYKEILSSYEDVSGSSSRVGQLEGELKALKKEKAREEGILQRHLKNLVGEHTTLQEKYVASVRRTEVVRAELEGVWAEKVFTVKERDHLRAGRDKMLQTHDRLLDQLTESQRQAQTMEATLEGTRALKGLGELVRGSDVGRDLFFQHSSQALERTIRAVQAKLEEADLEIPSTLWDLVRDDVSSPDPS</sequence>